<dbReference type="SUPFAM" id="SSF53474">
    <property type="entry name" value="alpha/beta-Hydrolases"/>
    <property type="match status" value="1"/>
</dbReference>
<evidence type="ECO:0000259" key="2">
    <source>
        <dbReference type="Pfam" id="PF00135"/>
    </source>
</evidence>
<evidence type="ECO:0000256" key="1">
    <source>
        <dbReference type="ARBA" id="ARBA00023180"/>
    </source>
</evidence>
<comment type="caution">
    <text evidence="3">The sequence shown here is derived from an EMBL/GenBank/DDBJ whole genome shotgun (WGS) entry which is preliminary data.</text>
</comment>
<dbReference type="InterPro" id="IPR029058">
    <property type="entry name" value="AB_hydrolase_fold"/>
</dbReference>
<keyword evidence="4" id="KW-1185">Reference proteome</keyword>
<dbReference type="Pfam" id="PF00135">
    <property type="entry name" value="COesterase"/>
    <property type="match status" value="1"/>
</dbReference>
<feature type="domain" description="Carboxylesterase type B" evidence="2">
    <location>
        <begin position="23"/>
        <end position="193"/>
    </location>
</feature>
<evidence type="ECO:0000313" key="4">
    <source>
        <dbReference type="Proteomes" id="UP001642540"/>
    </source>
</evidence>
<protein>
    <recommendedName>
        <fullName evidence="2">Carboxylesterase type B domain-containing protein</fullName>
    </recommendedName>
</protein>
<name>A0ABP1R5E0_9HEXA</name>
<gene>
    <name evidence="3" type="ORF">ODALV1_LOCUS18331</name>
</gene>
<sequence length="241" mass="27632">MREVDARWSELGPKILDITGENKYTSKTAAYIKHFYFGNQRINFYTRHRLTQMVGDRLIVAAVHKGLEYHSKVAPTYGYFFNYTGRYGTASVYGLNNEDWGISHDDDLIYMFNSTTYQALKVGEREYDFSEFLINVWTNFASTGVPTYVTDNHLVIPFWKPVNASSKNIQVALLIENYPKMIDIPYRSRIKFWEKLNLVSNSQVSTFPIAMGMDAGKNGTGSQKLTAQEANKRRVAHMGAF</sequence>
<dbReference type="Proteomes" id="UP001642540">
    <property type="component" value="Unassembled WGS sequence"/>
</dbReference>
<evidence type="ECO:0000313" key="3">
    <source>
        <dbReference type="EMBL" id="CAL8118952.1"/>
    </source>
</evidence>
<dbReference type="InterPro" id="IPR002018">
    <property type="entry name" value="CarbesteraseB"/>
</dbReference>
<dbReference type="EMBL" id="CAXLJM020000057">
    <property type="protein sequence ID" value="CAL8118952.1"/>
    <property type="molecule type" value="Genomic_DNA"/>
</dbReference>
<proteinExistence type="predicted"/>
<dbReference type="PANTHER" id="PTHR11559">
    <property type="entry name" value="CARBOXYLESTERASE"/>
    <property type="match status" value="1"/>
</dbReference>
<organism evidence="3 4">
    <name type="scientific">Orchesella dallaii</name>
    <dbReference type="NCBI Taxonomy" id="48710"/>
    <lineage>
        <taxon>Eukaryota</taxon>
        <taxon>Metazoa</taxon>
        <taxon>Ecdysozoa</taxon>
        <taxon>Arthropoda</taxon>
        <taxon>Hexapoda</taxon>
        <taxon>Collembola</taxon>
        <taxon>Entomobryomorpha</taxon>
        <taxon>Entomobryoidea</taxon>
        <taxon>Orchesellidae</taxon>
        <taxon>Orchesellinae</taxon>
        <taxon>Orchesella</taxon>
    </lineage>
</organism>
<reference evidence="3 4" key="1">
    <citation type="submission" date="2024-08" db="EMBL/GenBank/DDBJ databases">
        <authorList>
            <person name="Cucini C."/>
            <person name="Frati F."/>
        </authorList>
    </citation>
    <scope>NUCLEOTIDE SEQUENCE [LARGE SCALE GENOMIC DNA]</scope>
</reference>
<keyword evidence="1" id="KW-0325">Glycoprotein</keyword>
<dbReference type="InterPro" id="IPR050309">
    <property type="entry name" value="Type-B_Carboxylest/Lipase"/>
</dbReference>
<dbReference type="Gene3D" id="3.40.50.1820">
    <property type="entry name" value="alpha/beta hydrolase"/>
    <property type="match status" value="1"/>
</dbReference>
<accession>A0ABP1R5E0</accession>